<proteinExistence type="predicted"/>
<organism evidence="14 15">
    <name type="scientific">Euplotes crassus</name>
    <dbReference type="NCBI Taxonomy" id="5936"/>
    <lineage>
        <taxon>Eukaryota</taxon>
        <taxon>Sar</taxon>
        <taxon>Alveolata</taxon>
        <taxon>Ciliophora</taxon>
        <taxon>Intramacronucleata</taxon>
        <taxon>Spirotrichea</taxon>
        <taxon>Hypotrichia</taxon>
        <taxon>Euplotida</taxon>
        <taxon>Euplotidae</taxon>
        <taxon>Moneuplotes</taxon>
    </lineage>
</organism>
<evidence type="ECO:0000256" key="12">
    <source>
        <dbReference type="SAM" id="Phobius"/>
    </source>
</evidence>
<keyword evidence="15" id="KW-1185">Reference proteome</keyword>
<dbReference type="GO" id="GO:0008270">
    <property type="term" value="F:zinc ion binding"/>
    <property type="evidence" value="ECO:0007669"/>
    <property type="project" value="UniProtKB-KW"/>
</dbReference>
<dbReference type="SMART" id="SM00184">
    <property type="entry name" value="RING"/>
    <property type="match status" value="1"/>
</dbReference>
<protein>
    <recommendedName>
        <fullName evidence="13">RING-type domain-containing protein</fullName>
    </recommendedName>
</protein>
<dbReference type="GO" id="GO:0016567">
    <property type="term" value="P:protein ubiquitination"/>
    <property type="evidence" value="ECO:0007669"/>
    <property type="project" value="InterPro"/>
</dbReference>
<feature type="compositionally biased region" description="Polar residues" evidence="11">
    <location>
        <begin position="167"/>
        <end position="178"/>
    </location>
</feature>
<evidence type="ECO:0000256" key="2">
    <source>
        <dbReference type="ARBA" id="ARBA00004906"/>
    </source>
</evidence>
<keyword evidence="3" id="KW-0808">Transferase</keyword>
<dbReference type="PANTHER" id="PTHR46913:SF1">
    <property type="entry name" value="RING-H2 FINGER PROTEIN ATL16"/>
    <property type="match status" value="1"/>
</dbReference>
<gene>
    <name evidence="14" type="ORF">ECRASSUSDP1_LOCUS20671</name>
</gene>
<evidence type="ECO:0000256" key="9">
    <source>
        <dbReference type="ARBA" id="ARBA00023136"/>
    </source>
</evidence>
<name>A0AAD1XVN0_EUPCR</name>
<keyword evidence="9 12" id="KW-0472">Membrane</keyword>
<keyword evidence="8 12" id="KW-1133">Transmembrane helix</keyword>
<keyword evidence="7" id="KW-0862">Zinc</keyword>
<dbReference type="Pfam" id="PF13639">
    <property type="entry name" value="zf-RING_2"/>
    <property type="match status" value="1"/>
</dbReference>
<sequence length="178" mass="20991">MNFLVPDREYEDYEIEPAFFWAAQILSGLGSIRFLYLLVMEACGRRSEELNPEVQFDARNYFDQISLIIYQTFTPLKSDECAICLTKYEQDDTIKVMPVCFHTFHAECIRIWFDTNSTCPFCRRDFTKQDIQRCESMSEDEIYRCIQASDVRPSLFNGPKRMDSRDSLNTPYNPNYKG</sequence>
<evidence type="ECO:0000256" key="11">
    <source>
        <dbReference type="SAM" id="MobiDB-lite"/>
    </source>
</evidence>
<comment type="pathway">
    <text evidence="2">Protein modification; protein ubiquitination.</text>
</comment>
<dbReference type="GO" id="GO:0016740">
    <property type="term" value="F:transferase activity"/>
    <property type="evidence" value="ECO:0007669"/>
    <property type="project" value="UniProtKB-KW"/>
</dbReference>
<dbReference type="SUPFAM" id="SSF57850">
    <property type="entry name" value="RING/U-box"/>
    <property type="match status" value="1"/>
</dbReference>
<evidence type="ECO:0000256" key="6">
    <source>
        <dbReference type="ARBA" id="ARBA00022771"/>
    </source>
</evidence>
<dbReference type="PANTHER" id="PTHR46913">
    <property type="entry name" value="RING-H2 FINGER PROTEIN ATL16"/>
    <property type="match status" value="1"/>
</dbReference>
<evidence type="ECO:0000256" key="7">
    <source>
        <dbReference type="ARBA" id="ARBA00022833"/>
    </source>
</evidence>
<evidence type="ECO:0000256" key="4">
    <source>
        <dbReference type="ARBA" id="ARBA00022692"/>
    </source>
</evidence>
<reference evidence="14" key="1">
    <citation type="submission" date="2023-07" db="EMBL/GenBank/DDBJ databases">
        <authorList>
            <consortium name="AG Swart"/>
            <person name="Singh M."/>
            <person name="Singh A."/>
            <person name="Seah K."/>
            <person name="Emmerich C."/>
        </authorList>
    </citation>
    <scope>NUCLEOTIDE SEQUENCE</scope>
    <source>
        <strain evidence="14">DP1</strain>
    </source>
</reference>
<evidence type="ECO:0000256" key="1">
    <source>
        <dbReference type="ARBA" id="ARBA00004167"/>
    </source>
</evidence>
<dbReference type="PROSITE" id="PS50089">
    <property type="entry name" value="ZF_RING_2"/>
    <property type="match status" value="1"/>
</dbReference>
<feature type="region of interest" description="Disordered" evidence="11">
    <location>
        <begin position="156"/>
        <end position="178"/>
    </location>
</feature>
<accession>A0AAD1XVN0</accession>
<dbReference type="Gene3D" id="3.30.40.10">
    <property type="entry name" value="Zinc/RING finger domain, C3HC4 (zinc finger)"/>
    <property type="match status" value="1"/>
</dbReference>
<dbReference type="InterPro" id="IPR013083">
    <property type="entry name" value="Znf_RING/FYVE/PHD"/>
</dbReference>
<dbReference type="InterPro" id="IPR001841">
    <property type="entry name" value="Znf_RING"/>
</dbReference>
<keyword evidence="4 12" id="KW-0812">Transmembrane</keyword>
<evidence type="ECO:0000256" key="8">
    <source>
        <dbReference type="ARBA" id="ARBA00022989"/>
    </source>
</evidence>
<dbReference type="AlphaFoldDB" id="A0AAD1XVN0"/>
<dbReference type="InterPro" id="IPR044600">
    <property type="entry name" value="ATL1/ATL16-like"/>
</dbReference>
<evidence type="ECO:0000313" key="15">
    <source>
        <dbReference type="Proteomes" id="UP001295684"/>
    </source>
</evidence>
<comment type="caution">
    <text evidence="14">The sequence shown here is derived from an EMBL/GenBank/DDBJ whole genome shotgun (WGS) entry which is preliminary data.</text>
</comment>
<evidence type="ECO:0000256" key="10">
    <source>
        <dbReference type="PROSITE-ProRule" id="PRU00175"/>
    </source>
</evidence>
<comment type="subcellular location">
    <subcellularLocation>
        <location evidence="1">Membrane</location>
        <topology evidence="1">Single-pass membrane protein</topology>
    </subcellularLocation>
</comment>
<evidence type="ECO:0000259" key="13">
    <source>
        <dbReference type="PROSITE" id="PS50089"/>
    </source>
</evidence>
<evidence type="ECO:0000256" key="3">
    <source>
        <dbReference type="ARBA" id="ARBA00022679"/>
    </source>
</evidence>
<feature type="transmembrane region" description="Helical" evidence="12">
    <location>
        <begin position="20"/>
        <end position="39"/>
    </location>
</feature>
<evidence type="ECO:0000313" key="14">
    <source>
        <dbReference type="EMBL" id="CAI2379262.1"/>
    </source>
</evidence>
<evidence type="ECO:0000256" key="5">
    <source>
        <dbReference type="ARBA" id="ARBA00022723"/>
    </source>
</evidence>
<keyword evidence="6 10" id="KW-0863">Zinc-finger</keyword>
<dbReference type="GO" id="GO:0016020">
    <property type="term" value="C:membrane"/>
    <property type="evidence" value="ECO:0007669"/>
    <property type="project" value="UniProtKB-SubCell"/>
</dbReference>
<dbReference type="EMBL" id="CAMPGE010021087">
    <property type="protein sequence ID" value="CAI2379262.1"/>
    <property type="molecule type" value="Genomic_DNA"/>
</dbReference>
<feature type="domain" description="RING-type" evidence="13">
    <location>
        <begin position="81"/>
        <end position="123"/>
    </location>
</feature>
<keyword evidence="5" id="KW-0479">Metal-binding</keyword>
<dbReference type="Proteomes" id="UP001295684">
    <property type="component" value="Unassembled WGS sequence"/>
</dbReference>